<dbReference type="EMBL" id="CASHTH010003426">
    <property type="protein sequence ID" value="CAI8044848.1"/>
    <property type="molecule type" value="Genomic_DNA"/>
</dbReference>
<organism evidence="2 3">
    <name type="scientific">Geodia barretti</name>
    <name type="common">Barrett's horny sponge</name>
    <dbReference type="NCBI Taxonomy" id="519541"/>
    <lineage>
        <taxon>Eukaryota</taxon>
        <taxon>Metazoa</taxon>
        <taxon>Porifera</taxon>
        <taxon>Demospongiae</taxon>
        <taxon>Heteroscleromorpha</taxon>
        <taxon>Tetractinellida</taxon>
        <taxon>Astrophorina</taxon>
        <taxon>Geodiidae</taxon>
        <taxon>Geodia</taxon>
    </lineage>
</organism>
<dbReference type="InterPro" id="IPR012791">
    <property type="entry name" value="3-oxoacid_CoA-transf_B"/>
</dbReference>
<comment type="caution">
    <text evidence="2">The sequence shown here is derived from an EMBL/GenBank/DDBJ whole genome shotgun (WGS) entry which is preliminary data.</text>
</comment>
<dbReference type="AlphaFoldDB" id="A0AA35TBA9"/>
<keyword evidence="3" id="KW-1185">Reference proteome</keyword>
<dbReference type="InterPro" id="IPR037171">
    <property type="entry name" value="NagB/RpiA_transferase-like"/>
</dbReference>
<dbReference type="InterPro" id="IPR004165">
    <property type="entry name" value="CoA_trans_fam_I"/>
</dbReference>
<dbReference type="SUPFAM" id="SSF100950">
    <property type="entry name" value="NagB/RpiA/CoA transferase-like"/>
    <property type="match status" value="1"/>
</dbReference>
<accession>A0AA35TBA9</accession>
<dbReference type="Gene3D" id="3.40.1080.10">
    <property type="entry name" value="Glutaconate Coenzyme A-transferase"/>
    <property type="match status" value="1"/>
</dbReference>
<keyword evidence="1 2" id="KW-0808">Transferase</keyword>
<evidence type="ECO:0000313" key="2">
    <source>
        <dbReference type="EMBL" id="CAI8044848.1"/>
    </source>
</evidence>
<gene>
    <name evidence="2" type="ORF">GBAR_LOCUS24840</name>
</gene>
<protein>
    <submittedName>
        <fullName evidence="2">Probable succinyl-CoA:3-ketoacid coenzyme A transferase subunit B</fullName>
    </submittedName>
</protein>
<dbReference type="SMART" id="SM00882">
    <property type="entry name" value="CoA_trans"/>
    <property type="match status" value="1"/>
</dbReference>
<name>A0AA35TBA9_GEOBA</name>
<dbReference type="PANTHER" id="PTHR13707">
    <property type="entry name" value="KETOACID-COENZYME A TRANSFERASE"/>
    <property type="match status" value="1"/>
</dbReference>
<proteinExistence type="predicted"/>
<evidence type="ECO:0000256" key="1">
    <source>
        <dbReference type="ARBA" id="ARBA00022679"/>
    </source>
</evidence>
<dbReference type="Pfam" id="PF01144">
    <property type="entry name" value="CoA_trans"/>
    <property type="match status" value="1"/>
</dbReference>
<sequence length="224" mass="23935">MVEEKERLPREVVAMRVAKELPDGGFVNLGIGIPTLVSNFIPDGSVVFYHSESGVLNCGPLAEDEEEQDIDLINAGGQFLQKVPGMAFFSTVDGFAMIRGGHVDVTVLGAHQVSATGDLANWMLPERGVGNIGGAMDLAAGAKQVIVAMEHTDRQDNAKVVQECTYPITGKDCVSLIVTDLAVMKPTPEGLVLIEVAPGWTAEEVQGLTDAQLIISPDMKEYEL</sequence>
<reference evidence="2" key="1">
    <citation type="submission" date="2023-03" db="EMBL/GenBank/DDBJ databases">
        <authorList>
            <person name="Steffen K."/>
            <person name="Cardenas P."/>
        </authorList>
    </citation>
    <scope>NUCLEOTIDE SEQUENCE</scope>
</reference>
<dbReference type="PANTHER" id="PTHR13707:SF60">
    <property type="entry name" value="ACETATE COA-TRANSFERASE SUBUNIT ALPHA"/>
    <property type="match status" value="1"/>
</dbReference>
<dbReference type="NCBIfam" id="TIGR02428">
    <property type="entry name" value="pcaJ_scoB_fam"/>
    <property type="match status" value="1"/>
</dbReference>
<dbReference type="Proteomes" id="UP001174909">
    <property type="component" value="Unassembled WGS sequence"/>
</dbReference>
<evidence type="ECO:0000313" key="3">
    <source>
        <dbReference type="Proteomes" id="UP001174909"/>
    </source>
</evidence>
<dbReference type="GO" id="GO:0008410">
    <property type="term" value="F:CoA-transferase activity"/>
    <property type="evidence" value="ECO:0007669"/>
    <property type="project" value="InterPro"/>
</dbReference>